<dbReference type="VEuPathDB" id="VectorBase:GPPI032728"/>
<evidence type="ECO:0000313" key="1">
    <source>
        <dbReference type="EnsemblMetazoa" id="GPPI032728-PA"/>
    </source>
</evidence>
<dbReference type="EnsemblMetazoa" id="GPPI032728-RA">
    <property type="protein sequence ID" value="GPPI032728-PA"/>
    <property type="gene ID" value="GPPI032728"/>
</dbReference>
<dbReference type="EMBL" id="JXJN01015815">
    <property type="status" value="NOT_ANNOTATED_CDS"/>
    <property type="molecule type" value="Genomic_DNA"/>
</dbReference>
<reference evidence="1" key="2">
    <citation type="submission" date="2020-05" db="UniProtKB">
        <authorList>
            <consortium name="EnsemblMetazoa"/>
        </authorList>
    </citation>
    <scope>IDENTIFICATION</scope>
    <source>
        <strain evidence="1">IAEA</strain>
    </source>
</reference>
<keyword evidence="2" id="KW-1185">Reference proteome</keyword>
<organism evidence="1 2">
    <name type="scientific">Glossina palpalis gambiensis</name>
    <dbReference type="NCBI Taxonomy" id="67801"/>
    <lineage>
        <taxon>Eukaryota</taxon>
        <taxon>Metazoa</taxon>
        <taxon>Ecdysozoa</taxon>
        <taxon>Arthropoda</taxon>
        <taxon>Hexapoda</taxon>
        <taxon>Insecta</taxon>
        <taxon>Pterygota</taxon>
        <taxon>Neoptera</taxon>
        <taxon>Endopterygota</taxon>
        <taxon>Diptera</taxon>
        <taxon>Brachycera</taxon>
        <taxon>Muscomorpha</taxon>
        <taxon>Hippoboscoidea</taxon>
        <taxon>Glossinidae</taxon>
        <taxon>Glossina</taxon>
    </lineage>
</organism>
<sequence>MNTNYEDPLPLGHERMRCELNVHPESIHSLVTSQSLRISFLRASTERNRQADCFKILRWLPVNVCYAVTWFSSSSTFYQFPLY</sequence>
<dbReference type="AlphaFoldDB" id="A0A1B0BK56"/>
<protein>
    <submittedName>
        <fullName evidence="1">Uncharacterized protein</fullName>
    </submittedName>
</protein>
<proteinExistence type="predicted"/>
<reference evidence="2" key="1">
    <citation type="submission" date="2015-01" db="EMBL/GenBank/DDBJ databases">
        <authorList>
            <person name="Aksoy S."/>
            <person name="Warren W."/>
            <person name="Wilson R.K."/>
        </authorList>
    </citation>
    <scope>NUCLEOTIDE SEQUENCE [LARGE SCALE GENOMIC DNA]</scope>
    <source>
        <strain evidence="2">IAEA</strain>
    </source>
</reference>
<dbReference type="Proteomes" id="UP000092460">
    <property type="component" value="Unassembled WGS sequence"/>
</dbReference>
<name>A0A1B0BK56_9MUSC</name>
<evidence type="ECO:0000313" key="2">
    <source>
        <dbReference type="Proteomes" id="UP000092460"/>
    </source>
</evidence>
<accession>A0A1B0BK56</accession>